<dbReference type="PANTHER" id="PTHR12882">
    <property type="entry name" value="SUPPRESSOR OF TY 4"/>
    <property type="match status" value="1"/>
</dbReference>
<dbReference type="FunFam" id="3.30.40.210:FF:000001">
    <property type="entry name" value="Transcription elongation factor SPT4"/>
    <property type="match status" value="1"/>
</dbReference>
<dbReference type="InterPro" id="IPR038510">
    <property type="entry name" value="Spt4_sf"/>
</dbReference>
<dbReference type="SMART" id="SM01389">
    <property type="entry name" value="Spt4"/>
    <property type="match status" value="1"/>
</dbReference>
<keyword evidence="11" id="KW-0539">Nucleus</keyword>
<dbReference type="CDD" id="cd07973">
    <property type="entry name" value="Spt4"/>
    <property type="match status" value="1"/>
</dbReference>
<feature type="domain" description="Spt4/RpoE2 zinc finger" evidence="15">
    <location>
        <begin position="76"/>
        <end position="153"/>
    </location>
</feature>
<comment type="similarity">
    <text evidence="2">Belongs to the SPT4 family.</text>
</comment>
<keyword evidence="4" id="KW-0678">Repressor</keyword>
<dbReference type="FunCoup" id="A0A7M7P6W7">
    <property type="interactions" value="1266"/>
</dbReference>
<reference evidence="16" key="2">
    <citation type="submission" date="2021-01" db="UniProtKB">
        <authorList>
            <consortium name="EnsemblMetazoa"/>
        </authorList>
    </citation>
    <scope>IDENTIFICATION</scope>
</reference>
<evidence type="ECO:0000256" key="6">
    <source>
        <dbReference type="ARBA" id="ARBA00022771"/>
    </source>
</evidence>
<evidence type="ECO:0000256" key="2">
    <source>
        <dbReference type="ARBA" id="ARBA00010464"/>
    </source>
</evidence>
<name>A0A7M7P6W7_STRPU</name>
<dbReference type="GeneID" id="592015"/>
<keyword evidence="17" id="KW-1185">Reference proteome</keyword>
<dbReference type="GO" id="GO:0008270">
    <property type="term" value="F:zinc ion binding"/>
    <property type="evidence" value="ECO:0007669"/>
    <property type="project" value="UniProtKB-KW"/>
</dbReference>
<dbReference type="GO" id="GO:0032044">
    <property type="term" value="C:DSIF complex"/>
    <property type="evidence" value="ECO:0000318"/>
    <property type="project" value="GO_Central"/>
</dbReference>
<dbReference type="CTD" id="6827"/>
<evidence type="ECO:0000313" key="17">
    <source>
        <dbReference type="Proteomes" id="UP000007110"/>
    </source>
</evidence>
<feature type="region of interest" description="Disordered" evidence="14">
    <location>
        <begin position="1"/>
        <end position="20"/>
    </location>
</feature>
<dbReference type="GO" id="GO:0140673">
    <property type="term" value="P:transcription elongation-coupled chromatin remodeling"/>
    <property type="evidence" value="ECO:0007669"/>
    <property type="project" value="InterPro"/>
</dbReference>
<keyword evidence="7" id="KW-0862">Zinc</keyword>
<evidence type="ECO:0000256" key="9">
    <source>
        <dbReference type="ARBA" id="ARBA00023159"/>
    </source>
</evidence>
<accession>A0A7M7P6W7</accession>
<dbReference type="EnsemblMetazoa" id="XM_030991050">
    <property type="protein sequence ID" value="XP_030846910"/>
    <property type="gene ID" value="LOC592015"/>
</dbReference>
<dbReference type="Gene3D" id="3.30.40.210">
    <property type="match status" value="1"/>
</dbReference>
<evidence type="ECO:0000256" key="12">
    <source>
        <dbReference type="ARBA" id="ARBA00070621"/>
    </source>
</evidence>
<dbReference type="OrthoDB" id="248751at2759"/>
<reference evidence="17" key="1">
    <citation type="submission" date="2015-02" db="EMBL/GenBank/DDBJ databases">
        <title>Genome sequencing for Strongylocentrotus purpuratus.</title>
        <authorList>
            <person name="Murali S."/>
            <person name="Liu Y."/>
            <person name="Vee V."/>
            <person name="English A."/>
            <person name="Wang M."/>
            <person name="Skinner E."/>
            <person name="Han Y."/>
            <person name="Muzny D.M."/>
            <person name="Worley K.C."/>
            <person name="Gibbs R.A."/>
        </authorList>
    </citation>
    <scope>NUCLEOTIDE SEQUENCE</scope>
</reference>
<dbReference type="SUPFAM" id="SSF63393">
    <property type="entry name" value="RNA polymerase subunits"/>
    <property type="match status" value="1"/>
</dbReference>
<dbReference type="AlphaFoldDB" id="A0A7M7P6W7"/>
<dbReference type="KEGG" id="spu:592015"/>
<dbReference type="Proteomes" id="UP000007110">
    <property type="component" value="Unassembled WGS sequence"/>
</dbReference>
<evidence type="ECO:0000256" key="3">
    <source>
        <dbReference type="ARBA" id="ARBA00020182"/>
    </source>
</evidence>
<evidence type="ECO:0000259" key="15">
    <source>
        <dbReference type="SMART" id="SM01389"/>
    </source>
</evidence>
<comment type="subcellular location">
    <subcellularLocation>
        <location evidence="1">Nucleus</location>
    </subcellularLocation>
</comment>
<keyword evidence="5" id="KW-0479">Metal-binding</keyword>
<evidence type="ECO:0000256" key="10">
    <source>
        <dbReference type="ARBA" id="ARBA00023163"/>
    </source>
</evidence>
<evidence type="ECO:0000256" key="1">
    <source>
        <dbReference type="ARBA" id="ARBA00004123"/>
    </source>
</evidence>
<keyword evidence="10" id="KW-0804">Transcription</keyword>
<dbReference type="InterPro" id="IPR022800">
    <property type="entry name" value="Spt4/RpoE2_Znf"/>
</dbReference>
<sequence length="180" mass="20181">MKRYQQQHTQTGIPHPHSTHTNTCGACIQDLCTKSNSRISSALQLQDREIHEVDSWTNGLQNSNKMDVVPTGMRGLRACLVCSLIKTADQFEVDGCDNCAEFLQMKNNRDMVFDCTSPTFDGLISLMSPEDSWVAKWQRVNRCVKGCYAVSVTGELPKGMKQELKSRGVIYKSRDTSVKS</sequence>
<dbReference type="Pfam" id="PF06093">
    <property type="entry name" value="Spt4"/>
    <property type="match status" value="1"/>
</dbReference>
<keyword evidence="8" id="KW-0805">Transcription regulation</keyword>
<dbReference type="OMA" id="NTCGACI"/>
<evidence type="ECO:0000256" key="11">
    <source>
        <dbReference type="ARBA" id="ARBA00023242"/>
    </source>
</evidence>
<dbReference type="PANTHER" id="PTHR12882:SF1">
    <property type="entry name" value="TRANSCRIPTION ELONGATION FACTOR SPT4"/>
    <property type="match status" value="1"/>
</dbReference>
<evidence type="ECO:0000256" key="14">
    <source>
        <dbReference type="SAM" id="MobiDB-lite"/>
    </source>
</evidence>
<evidence type="ECO:0000256" key="4">
    <source>
        <dbReference type="ARBA" id="ARBA00022491"/>
    </source>
</evidence>
<dbReference type="InterPro" id="IPR029040">
    <property type="entry name" value="RPABC4/Spt4"/>
</dbReference>
<evidence type="ECO:0000313" key="16">
    <source>
        <dbReference type="EnsemblMetazoa" id="XP_030846910"/>
    </source>
</evidence>
<protein>
    <recommendedName>
        <fullName evidence="3">Transcription elongation factor SPT4</fullName>
    </recommendedName>
    <alternativeName>
        <fullName evidence="13">DRB sensitivity-inducing factor small subunit</fullName>
    </alternativeName>
    <alternativeName>
        <fullName evidence="12">Transcription elongation factor spt4</fullName>
    </alternativeName>
</protein>
<dbReference type="InterPro" id="IPR009287">
    <property type="entry name" value="Spt4"/>
</dbReference>
<dbReference type="GO" id="GO:0006355">
    <property type="term" value="P:regulation of DNA-templated transcription"/>
    <property type="evidence" value="ECO:0007669"/>
    <property type="project" value="InterPro"/>
</dbReference>
<evidence type="ECO:0000256" key="8">
    <source>
        <dbReference type="ARBA" id="ARBA00023015"/>
    </source>
</evidence>
<proteinExistence type="inferred from homology"/>
<dbReference type="RefSeq" id="XP_030846910.1">
    <property type="nucleotide sequence ID" value="XM_030991050.1"/>
</dbReference>
<feature type="compositionally biased region" description="Polar residues" evidence="14">
    <location>
        <begin position="1"/>
        <end position="12"/>
    </location>
</feature>
<dbReference type="InParanoid" id="A0A7M7P6W7"/>
<evidence type="ECO:0000256" key="13">
    <source>
        <dbReference type="ARBA" id="ARBA00079864"/>
    </source>
</evidence>
<dbReference type="GO" id="GO:0006368">
    <property type="term" value="P:transcription elongation by RNA polymerase II"/>
    <property type="evidence" value="ECO:0000318"/>
    <property type="project" value="GO_Central"/>
</dbReference>
<keyword evidence="9" id="KW-0010">Activator</keyword>
<evidence type="ECO:0000256" key="7">
    <source>
        <dbReference type="ARBA" id="ARBA00022833"/>
    </source>
</evidence>
<dbReference type="GO" id="GO:0000993">
    <property type="term" value="F:RNA polymerase II complex binding"/>
    <property type="evidence" value="ECO:0000318"/>
    <property type="project" value="GO_Central"/>
</dbReference>
<keyword evidence="6" id="KW-0863">Zinc-finger</keyword>
<evidence type="ECO:0000256" key="5">
    <source>
        <dbReference type="ARBA" id="ARBA00022723"/>
    </source>
</evidence>
<organism evidence="16 17">
    <name type="scientific">Strongylocentrotus purpuratus</name>
    <name type="common">Purple sea urchin</name>
    <dbReference type="NCBI Taxonomy" id="7668"/>
    <lineage>
        <taxon>Eukaryota</taxon>
        <taxon>Metazoa</taxon>
        <taxon>Echinodermata</taxon>
        <taxon>Eleutherozoa</taxon>
        <taxon>Echinozoa</taxon>
        <taxon>Echinoidea</taxon>
        <taxon>Euechinoidea</taxon>
        <taxon>Echinacea</taxon>
        <taxon>Camarodonta</taxon>
        <taxon>Echinidea</taxon>
        <taxon>Strongylocentrotidae</taxon>
        <taxon>Strongylocentrotus</taxon>
    </lineage>
</organism>